<gene>
    <name evidence="2" type="ORF">ACFSW7_02405</name>
</gene>
<evidence type="ECO:0000313" key="2">
    <source>
        <dbReference type="EMBL" id="MFD2757229.1"/>
    </source>
</evidence>
<evidence type="ECO:0000313" key="3">
    <source>
        <dbReference type="Proteomes" id="UP001597492"/>
    </source>
</evidence>
<keyword evidence="3" id="KW-1185">Reference proteome</keyword>
<comment type="caution">
    <text evidence="2">The sequence shown here is derived from an EMBL/GenBank/DDBJ whole genome shotgun (WGS) entry which is preliminary data.</text>
</comment>
<sequence length="182" mass="19085">MRRVSVRRADAIAAAVLAVGLLAGCSGEAGGAPGSLPGPSGDSDVAVPELEPTKSTYLWQEDLLSGDTQQLSTLLDEGDPVLLRTQAEWDAWWDEVPEELASAALSTPSPDLDGAVAVVASYGSCPPTPIRFTAPGEGEIGHEYAQNDADYDCAWNPRAVYVFTFTLESLGVDSADEVSLSD</sequence>
<evidence type="ECO:0000256" key="1">
    <source>
        <dbReference type="SAM" id="SignalP"/>
    </source>
</evidence>
<feature type="signal peptide" evidence="1">
    <location>
        <begin position="1"/>
        <end position="31"/>
    </location>
</feature>
<dbReference type="RefSeq" id="WP_154651566.1">
    <property type="nucleotide sequence ID" value="NZ_JBHUNE010000002.1"/>
</dbReference>
<name>A0ABW5UUZ5_9MICO</name>
<evidence type="ECO:0008006" key="4">
    <source>
        <dbReference type="Google" id="ProtNLM"/>
    </source>
</evidence>
<dbReference type="Proteomes" id="UP001597492">
    <property type="component" value="Unassembled WGS sequence"/>
</dbReference>
<dbReference type="PROSITE" id="PS51257">
    <property type="entry name" value="PROKAR_LIPOPROTEIN"/>
    <property type="match status" value="1"/>
</dbReference>
<keyword evidence="1" id="KW-0732">Signal</keyword>
<protein>
    <recommendedName>
        <fullName evidence="4">Lipoprotein</fullName>
    </recommendedName>
</protein>
<reference evidence="3" key="1">
    <citation type="journal article" date="2019" name="Int. J. Syst. Evol. Microbiol.">
        <title>The Global Catalogue of Microorganisms (GCM) 10K type strain sequencing project: providing services to taxonomists for standard genome sequencing and annotation.</title>
        <authorList>
            <consortium name="The Broad Institute Genomics Platform"/>
            <consortium name="The Broad Institute Genome Sequencing Center for Infectious Disease"/>
            <person name="Wu L."/>
            <person name="Ma J."/>
        </authorList>
    </citation>
    <scope>NUCLEOTIDE SEQUENCE [LARGE SCALE GENOMIC DNA]</scope>
    <source>
        <strain evidence="3">TISTR 1514</strain>
    </source>
</reference>
<accession>A0ABW5UUZ5</accession>
<dbReference type="EMBL" id="JBHUNE010000002">
    <property type="protein sequence ID" value="MFD2757229.1"/>
    <property type="molecule type" value="Genomic_DNA"/>
</dbReference>
<organism evidence="2 3">
    <name type="scientific">Gulosibacter faecalis</name>
    <dbReference type="NCBI Taxonomy" id="272240"/>
    <lineage>
        <taxon>Bacteria</taxon>
        <taxon>Bacillati</taxon>
        <taxon>Actinomycetota</taxon>
        <taxon>Actinomycetes</taxon>
        <taxon>Micrococcales</taxon>
        <taxon>Microbacteriaceae</taxon>
        <taxon>Gulosibacter</taxon>
    </lineage>
</organism>
<proteinExistence type="predicted"/>
<feature type="chain" id="PRO_5045498254" description="Lipoprotein" evidence="1">
    <location>
        <begin position="32"/>
        <end position="182"/>
    </location>
</feature>